<dbReference type="AlphaFoldDB" id="A0A7H8R8P8"/>
<dbReference type="GO" id="GO:0000978">
    <property type="term" value="F:RNA polymerase II cis-regulatory region sequence-specific DNA binding"/>
    <property type="evidence" value="ECO:0007669"/>
    <property type="project" value="InterPro"/>
</dbReference>
<accession>A0A7H8R8P8</accession>
<dbReference type="InterPro" id="IPR013087">
    <property type="entry name" value="Znf_C2H2_type"/>
</dbReference>
<evidence type="ECO:0000256" key="1">
    <source>
        <dbReference type="ARBA" id="ARBA00004123"/>
    </source>
</evidence>
<feature type="region of interest" description="Disordered" evidence="8">
    <location>
        <begin position="124"/>
        <end position="149"/>
    </location>
</feature>
<keyword evidence="5" id="KW-0862">Zinc</keyword>
<dbReference type="EMBL" id="CP055902">
    <property type="protein sequence ID" value="QKX62784.1"/>
    <property type="molecule type" value="Genomic_DNA"/>
</dbReference>
<dbReference type="GeneID" id="55997430"/>
<dbReference type="GO" id="GO:0005634">
    <property type="term" value="C:nucleus"/>
    <property type="evidence" value="ECO:0007669"/>
    <property type="project" value="UniProtKB-SubCell"/>
</dbReference>
<evidence type="ECO:0000256" key="7">
    <source>
        <dbReference type="PROSITE-ProRule" id="PRU00042"/>
    </source>
</evidence>
<dbReference type="Pfam" id="PF04082">
    <property type="entry name" value="Fungal_trans"/>
    <property type="match status" value="1"/>
</dbReference>
<dbReference type="CDD" id="cd12148">
    <property type="entry name" value="fungal_TF_MHR"/>
    <property type="match status" value="1"/>
</dbReference>
<comment type="subcellular location">
    <subcellularLocation>
        <location evidence="1">Nucleus</location>
    </subcellularLocation>
</comment>
<dbReference type="PANTHER" id="PTHR40626:SF11">
    <property type="entry name" value="ZINC FINGER PROTEIN YPR022C"/>
    <property type="match status" value="1"/>
</dbReference>
<dbReference type="InterPro" id="IPR007219">
    <property type="entry name" value="XnlR_reg_dom"/>
</dbReference>
<dbReference type="Proteomes" id="UP000509510">
    <property type="component" value="Chromosome V"/>
</dbReference>
<dbReference type="PROSITE" id="PS00028">
    <property type="entry name" value="ZINC_FINGER_C2H2_1"/>
    <property type="match status" value="2"/>
</dbReference>
<feature type="region of interest" description="Disordered" evidence="8">
    <location>
        <begin position="61"/>
        <end position="100"/>
    </location>
</feature>
<feature type="domain" description="C2H2-type" evidence="9">
    <location>
        <begin position="36"/>
        <end position="64"/>
    </location>
</feature>
<evidence type="ECO:0000256" key="8">
    <source>
        <dbReference type="SAM" id="MobiDB-lite"/>
    </source>
</evidence>
<evidence type="ECO:0000256" key="6">
    <source>
        <dbReference type="ARBA" id="ARBA00023242"/>
    </source>
</evidence>
<reference evidence="11" key="1">
    <citation type="submission" date="2020-06" db="EMBL/GenBank/DDBJ databases">
        <title>A chromosome-scale genome assembly of Talaromyces rugulosus W13939.</title>
        <authorList>
            <person name="Wang B."/>
            <person name="Guo L."/>
            <person name="Ye K."/>
            <person name="Wang L."/>
        </authorList>
    </citation>
    <scope>NUCLEOTIDE SEQUENCE [LARGE SCALE GENOMIC DNA]</scope>
    <source>
        <strain evidence="11">W13939</strain>
    </source>
</reference>
<keyword evidence="11" id="KW-1185">Reference proteome</keyword>
<dbReference type="PANTHER" id="PTHR40626">
    <property type="entry name" value="MIP31509P"/>
    <property type="match status" value="1"/>
</dbReference>
<keyword evidence="4 7" id="KW-0863">Zinc-finger</keyword>
<dbReference type="Pfam" id="PF00096">
    <property type="entry name" value="zf-C2H2"/>
    <property type="match status" value="1"/>
</dbReference>
<dbReference type="GO" id="GO:0000785">
    <property type="term" value="C:chromatin"/>
    <property type="evidence" value="ECO:0007669"/>
    <property type="project" value="TreeGrafter"/>
</dbReference>
<dbReference type="OrthoDB" id="1405595at2759"/>
<evidence type="ECO:0000256" key="4">
    <source>
        <dbReference type="ARBA" id="ARBA00022771"/>
    </source>
</evidence>
<dbReference type="PROSITE" id="PS50157">
    <property type="entry name" value="ZINC_FINGER_C2H2_2"/>
    <property type="match status" value="2"/>
</dbReference>
<keyword evidence="3" id="KW-0677">Repeat</keyword>
<keyword evidence="6" id="KW-0539">Nucleus</keyword>
<protein>
    <recommendedName>
        <fullName evidence="9">C2H2-type domain-containing protein</fullName>
    </recommendedName>
</protein>
<feature type="compositionally biased region" description="Polar residues" evidence="8">
    <location>
        <begin position="76"/>
        <end position="90"/>
    </location>
</feature>
<dbReference type="SMART" id="SM00355">
    <property type="entry name" value="ZnF_C2H2"/>
    <property type="match status" value="2"/>
</dbReference>
<feature type="compositionally biased region" description="Basic and acidic residues" evidence="8">
    <location>
        <begin position="91"/>
        <end position="100"/>
    </location>
</feature>
<dbReference type="SUPFAM" id="SSF57667">
    <property type="entry name" value="beta-beta-alpha zinc fingers"/>
    <property type="match status" value="1"/>
</dbReference>
<evidence type="ECO:0000313" key="10">
    <source>
        <dbReference type="EMBL" id="QKX62784.1"/>
    </source>
</evidence>
<evidence type="ECO:0000256" key="3">
    <source>
        <dbReference type="ARBA" id="ARBA00022737"/>
    </source>
</evidence>
<dbReference type="KEGG" id="trg:TRUGW13939_09949"/>
<dbReference type="RefSeq" id="XP_035348958.1">
    <property type="nucleotide sequence ID" value="XM_035493065.1"/>
</dbReference>
<evidence type="ECO:0000256" key="2">
    <source>
        <dbReference type="ARBA" id="ARBA00022723"/>
    </source>
</evidence>
<keyword evidence="2" id="KW-0479">Metal-binding</keyword>
<dbReference type="GO" id="GO:0008270">
    <property type="term" value="F:zinc ion binding"/>
    <property type="evidence" value="ECO:0007669"/>
    <property type="project" value="UniProtKB-KW"/>
</dbReference>
<sequence>MSGIQRFYCNHHGCDKSFRRREHLKRHSLNHTDQTILCPRCHKIFYRNDLLQRHLILKHGLRRSSPNGGTALDKSPAQSDAGSTSTTENISSERRRPEEQPVLHEMNDSMDGHIILPNQQQSLGLASGQGQSNRHSGGYTHQTPPSYERAPILSATSNDRTAALSSAQPEGPDGFDMGNFSIQPANATPRMDWLFQFQPEFSSGVVPGQQTPPPVQRLQPDIPSFGLPTTNNPTQLDFEMYTNLVSLVPTRAEFSFLIASPELTSRFIENAVAHLNLFAPFFHSHTRNINFLPTELCASLLAIGLLISHYKGAHELGCILLSQLRESIVQFINKPIGNPQIWALETMFLVEYAGMFFGNRADVEASDIIHGNTVAIGRRLRIAQSVKQSSALSPDSSLQQTWYDWTKKESVKRLAYCIFISDVQHAVFFGHVRAVSSPLGLTLELPCDNALWNAPSAEEWEIRSREAHSSSIKFNEIYHSLTLNETHNLNALSLNAYSQFIILTAFSSLALSAEQQTKDPFYNASQARNCVKFAQDTLYNNMISLHPASASRTSSLMTYHLTTISLYTPLYRLETATNVGYSTAGTTPAEETRLAAMRLLTREKVTMEAAKHAVSLLRLYVGKQSSPLNNQNPFDEVLEESSPFETTALYFGILTLWAYLFSRGFDSETSTYSYSQPDQRQMAAILDDLSAAINAGDMHGCVKFWREIVPPVSLRLTEKKSANAREYAAVLSSLADALV</sequence>
<proteinExistence type="predicted"/>
<name>A0A7H8R8P8_TALRU</name>
<dbReference type="InterPro" id="IPR051059">
    <property type="entry name" value="VerF-like"/>
</dbReference>
<feature type="domain" description="C2H2-type" evidence="9">
    <location>
        <begin position="7"/>
        <end position="36"/>
    </location>
</feature>
<organism evidence="10 11">
    <name type="scientific">Talaromyces rugulosus</name>
    <name type="common">Penicillium rugulosum</name>
    <dbReference type="NCBI Taxonomy" id="121627"/>
    <lineage>
        <taxon>Eukaryota</taxon>
        <taxon>Fungi</taxon>
        <taxon>Dikarya</taxon>
        <taxon>Ascomycota</taxon>
        <taxon>Pezizomycotina</taxon>
        <taxon>Eurotiomycetes</taxon>
        <taxon>Eurotiomycetidae</taxon>
        <taxon>Eurotiales</taxon>
        <taxon>Trichocomaceae</taxon>
        <taxon>Talaromyces</taxon>
        <taxon>Talaromyces sect. Islandici</taxon>
    </lineage>
</organism>
<gene>
    <name evidence="10" type="ORF">TRUGW13939_09949</name>
</gene>
<dbReference type="InterPro" id="IPR036236">
    <property type="entry name" value="Znf_C2H2_sf"/>
</dbReference>
<evidence type="ECO:0000259" key="9">
    <source>
        <dbReference type="PROSITE" id="PS50157"/>
    </source>
</evidence>
<feature type="compositionally biased region" description="Polar residues" evidence="8">
    <location>
        <begin position="133"/>
        <end position="145"/>
    </location>
</feature>
<dbReference type="Gene3D" id="3.30.160.60">
    <property type="entry name" value="Classic Zinc Finger"/>
    <property type="match status" value="1"/>
</dbReference>
<evidence type="ECO:0000256" key="5">
    <source>
        <dbReference type="ARBA" id="ARBA00022833"/>
    </source>
</evidence>
<evidence type="ECO:0000313" key="11">
    <source>
        <dbReference type="Proteomes" id="UP000509510"/>
    </source>
</evidence>
<dbReference type="GO" id="GO:0006351">
    <property type="term" value="P:DNA-templated transcription"/>
    <property type="evidence" value="ECO:0007669"/>
    <property type="project" value="InterPro"/>
</dbReference>
<dbReference type="GO" id="GO:0000981">
    <property type="term" value="F:DNA-binding transcription factor activity, RNA polymerase II-specific"/>
    <property type="evidence" value="ECO:0007669"/>
    <property type="project" value="InterPro"/>
</dbReference>